<accession>A0ABT8KT36</accession>
<dbReference type="Proteomes" id="UP001172082">
    <property type="component" value="Unassembled WGS sequence"/>
</dbReference>
<protein>
    <submittedName>
        <fullName evidence="1">Uncharacterized protein</fullName>
    </submittedName>
</protein>
<gene>
    <name evidence="1" type="ORF">QQ008_21195</name>
</gene>
<evidence type="ECO:0000313" key="2">
    <source>
        <dbReference type="Proteomes" id="UP001172082"/>
    </source>
</evidence>
<proteinExistence type="predicted"/>
<dbReference type="EMBL" id="JAUJEA010000009">
    <property type="protein sequence ID" value="MDN5203922.1"/>
    <property type="molecule type" value="Genomic_DNA"/>
</dbReference>
<reference evidence="1" key="1">
    <citation type="submission" date="2023-06" db="EMBL/GenBank/DDBJ databases">
        <title>Genomic of Parafulvivirga corallium.</title>
        <authorList>
            <person name="Wang G."/>
        </authorList>
    </citation>
    <scope>NUCLEOTIDE SEQUENCE</scope>
    <source>
        <strain evidence="1">BMA10</strain>
    </source>
</reference>
<organism evidence="1 2">
    <name type="scientific">Splendidivirga corallicola</name>
    <dbReference type="NCBI Taxonomy" id="3051826"/>
    <lineage>
        <taxon>Bacteria</taxon>
        <taxon>Pseudomonadati</taxon>
        <taxon>Bacteroidota</taxon>
        <taxon>Cytophagia</taxon>
        <taxon>Cytophagales</taxon>
        <taxon>Splendidivirgaceae</taxon>
        <taxon>Splendidivirga</taxon>
    </lineage>
</organism>
<evidence type="ECO:0000313" key="1">
    <source>
        <dbReference type="EMBL" id="MDN5203922.1"/>
    </source>
</evidence>
<sequence>MKTILSIFIVSLLSLPTLFGQSRSGQHVTITDPFDEDLYVSGNTISENAPVSGDLIVAGREVIVEDSIMQDVIAAGGIVWLFNGSEKSVGRSAGDTFSS</sequence>
<name>A0ABT8KT36_9BACT</name>
<keyword evidence="2" id="KW-1185">Reference proteome</keyword>
<dbReference type="RefSeq" id="WP_346753946.1">
    <property type="nucleotide sequence ID" value="NZ_JAUJEA010000009.1"/>
</dbReference>
<comment type="caution">
    <text evidence="1">The sequence shown here is derived from an EMBL/GenBank/DDBJ whole genome shotgun (WGS) entry which is preliminary data.</text>
</comment>